<evidence type="ECO:0008006" key="3">
    <source>
        <dbReference type="Google" id="ProtNLM"/>
    </source>
</evidence>
<dbReference type="RefSeq" id="WP_094473986.1">
    <property type="nucleotide sequence ID" value="NZ_NOXT01000113.1"/>
</dbReference>
<evidence type="ECO:0000313" key="2">
    <source>
        <dbReference type="Proteomes" id="UP000216991"/>
    </source>
</evidence>
<name>A0A255YES3_9SPHN</name>
<dbReference type="AlphaFoldDB" id="A0A255YES3"/>
<dbReference type="OrthoDB" id="7450424at2"/>
<dbReference type="EMBL" id="NOXT01000113">
    <property type="protein sequence ID" value="OYQ27673.1"/>
    <property type="molecule type" value="Genomic_DNA"/>
</dbReference>
<protein>
    <recommendedName>
        <fullName evidence="3">Phage tail protein</fullName>
    </recommendedName>
</protein>
<dbReference type="InterPro" id="IPR056928">
    <property type="entry name" value="Gp77-like"/>
</dbReference>
<gene>
    <name evidence="1" type="ORF">CHU93_10435</name>
</gene>
<dbReference type="Proteomes" id="UP000216991">
    <property type="component" value="Unassembled WGS sequence"/>
</dbReference>
<keyword evidence="2" id="KW-1185">Reference proteome</keyword>
<accession>A0A255YES3</accession>
<reference evidence="1 2" key="1">
    <citation type="submission" date="2017-07" db="EMBL/GenBank/DDBJ databases">
        <title>Sandarakinorhabdus cyanobacteriorum sp. nov., a novel bacterium isolated from cyanobacterial aggregates in a eutrophic lake.</title>
        <authorList>
            <person name="Cai H."/>
        </authorList>
    </citation>
    <scope>NUCLEOTIDE SEQUENCE [LARGE SCALE GENOMIC DNA]</scope>
    <source>
        <strain evidence="1 2">TH057</strain>
    </source>
</reference>
<sequence length="97" mass="10505">MTGVFLKDPGGRLEYQVDWQSDYLAGRSIMASDWQVLPDQAGVAAALTLSAPRLADGRTAITLGGGRAGQLYRVVNRITLADGNSDERTLLVRVEDR</sequence>
<proteinExistence type="predicted"/>
<evidence type="ECO:0000313" key="1">
    <source>
        <dbReference type="EMBL" id="OYQ27673.1"/>
    </source>
</evidence>
<organism evidence="1 2">
    <name type="scientific">Sandarakinorhabdus cyanobacteriorum</name>
    <dbReference type="NCBI Taxonomy" id="1981098"/>
    <lineage>
        <taxon>Bacteria</taxon>
        <taxon>Pseudomonadati</taxon>
        <taxon>Pseudomonadota</taxon>
        <taxon>Alphaproteobacteria</taxon>
        <taxon>Sphingomonadales</taxon>
        <taxon>Sphingosinicellaceae</taxon>
        <taxon>Sandarakinorhabdus</taxon>
    </lineage>
</organism>
<dbReference type="Pfam" id="PF23148">
    <property type="entry name" value="Gp77"/>
    <property type="match status" value="1"/>
</dbReference>
<comment type="caution">
    <text evidence="1">The sequence shown here is derived from an EMBL/GenBank/DDBJ whole genome shotgun (WGS) entry which is preliminary data.</text>
</comment>